<dbReference type="RefSeq" id="WP_344552759.1">
    <property type="nucleotide sequence ID" value="NZ_BAAANS010000019.1"/>
</dbReference>
<dbReference type="EMBL" id="BAAANS010000019">
    <property type="protein sequence ID" value="GAA2099694.1"/>
    <property type="molecule type" value="Genomic_DNA"/>
</dbReference>
<proteinExistence type="predicted"/>
<feature type="region of interest" description="Disordered" evidence="1">
    <location>
        <begin position="99"/>
        <end position="151"/>
    </location>
</feature>
<evidence type="ECO:0000256" key="1">
    <source>
        <dbReference type="SAM" id="MobiDB-lite"/>
    </source>
</evidence>
<gene>
    <name evidence="2" type="ORF">GCM10009759_31750</name>
</gene>
<sequence>MSLRAHPTPYHPDPRRALDRREEEGRTYGVLDVVGVVRGPADEERAGAVRPVEGAGAVELFGAGRPRAARVAEVARRAGDGRVPPSDRGAGCGTAVWAGYGEGDGGPEGRWFRGRGESWAGKAGRTPWPRRGGGLGVRRPGGVDQANWPGT</sequence>
<feature type="compositionally biased region" description="Basic and acidic residues" evidence="1">
    <location>
        <begin position="12"/>
        <end position="24"/>
    </location>
</feature>
<evidence type="ECO:0000313" key="3">
    <source>
        <dbReference type="Proteomes" id="UP001500897"/>
    </source>
</evidence>
<accession>A0ABN2WVB9</accession>
<keyword evidence="3" id="KW-1185">Reference proteome</keyword>
<comment type="caution">
    <text evidence="2">The sequence shown here is derived from an EMBL/GenBank/DDBJ whole genome shotgun (WGS) entry which is preliminary data.</text>
</comment>
<reference evidence="2 3" key="1">
    <citation type="journal article" date="2019" name="Int. J. Syst. Evol. Microbiol.">
        <title>The Global Catalogue of Microorganisms (GCM) 10K type strain sequencing project: providing services to taxonomists for standard genome sequencing and annotation.</title>
        <authorList>
            <consortium name="The Broad Institute Genomics Platform"/>
            <consortium name="The Broad Institute Genome Sequencing Center for Infectious Disease"/>
            <person name="Wu L."/>
            <person name="Ma J."/>
        </authorList>
    </citation>
    <scope>NUCLEOTIDE SEQUENCE [LARGE SCALE GENOMIC DNA]</scope>
    <source>
        <strain evidence="2 3">JCM 14559</strain>
    </source>
</reference>
<name>A0ABN2WVB9_9ACTN</name>
<dbReference type="Proteomes" id="UP001500897">
    <property type="component" value="Unassembled WGS sequence"/>
</dbReference>
<protein>
    <submittedName>
        <fullName evidence="2">Uncharacterized protein</fullName>
    </submittedName>
</protein>
<organism evidence="2 3">
    <name type="scientific">Kitasatospora saccharophila</name>
    <dbReference type="NCBI Taxonomy" id="407973"/>
    <lineage>
        <taxon>Bacteria</taxon>
        <taxon>Bacillati</taxon>
        <taxon>Actinomycetota</taxon>
        <taxon>Actinomycetes</taxon>
        <taxon>Kitasatosporales</taxon>
        <taxon>Streptomycetaceae</taxon>
        <taxon>Kitasatospora</taxon>
    </lineage>
</organism>
<feature type="region of interest" description="Disordered" evidence="1">
    <location>
        <begin position="1"/>
        <end position="24"/>
    </location>
</feature>
<evidence type="ECO:0000313" key="2">
    <source>
        <dbReference type="EMBL" id="GAA2099694.1"/>
    </source>
</evidence>